<keyword evidence="2" id="KW-1185">Reference proteome</keyword>
<dbReference type="EMBL" id="JAAIUW010000002">
    <property type="protein sequence ID" value="KAF7841572.1"/>
    <property type="molecule type" value="Genomic_DNA"/>
</dbReference>
<name>A0A834XBD2_9FABA</name>
<evidence type="ECO:0000313" key="2">
    <source>
        <dbReference type="Proteomes" id="UP000634136"/>
    </source>
</evidence>
<proteinExistence type="predicted"/>
<evidence type="ECO:0000313" key="1">
    <source>
        <dbReference type="EMBL" id="KAF7841572.1"/>
    </source>
</evidence>
<dbReference type="AlphaFoldDB" id="A0A834XBD2"/>
<comment type="caution">
    <text evidence="1">The sequence shown here is derived from an EMBL/GenBank/DDBJ whole genome shotgun (WGS) entry which is preliminary data.</text>
</comment>
<organism evidence="1 2">
    <name type="scientific">Senna tora</name>
    <dbReference type="NCBI Taxonomy" id="362788"/>
    <lineage>
        <taxon>Eukaryota</taxon>
        <taxon>Viridiplantae</taxon>
        <taxon>Streptophyta</taxon>
        <taxon>Embryophyta</taxon>
        <taxon>Tracheophyta</taxon>
        <taxon>Spermatophyta</taxon>
        <taxon>Magnoliopsida</taxon>
        <taxon>eudicotyledons</taxon>
        <taxon>Gunneridae</taxon>
        <taxon>Pentapetalae</taxon>
        <taxon>rosids</taxon>
        <taxon>fabids</taxon>
        <taxon>Fabales</taxon>
        <taxon>Fabaceae</taxon>
        <taxon>Caesalpinioideae</taxon>
        <taxon>Cassia clade</taxon>
        <taxon>Senna</taxon>
    </lineage>
</organism>
<dbReference type="Proteomes" id="UP000634136">
    <property type="component" value="Unassembled WGS sequence"/>
</dbReference>
<accession>A0A834XBD2</accession>
<gene>
    <name evidence="1" type="ORF">G2W53_003870</name>
</gene>
<reference evidence="1" key="1">
    <citation type="submission" date="2020-09" db="EMBL/GenBank/DDBJ databases">
        <title>Genome-Enabled Discovery of Anthraquinone Biosynthesis in Senna tora.</title>
        <authorList>
            <person name="Kang S.-H."/>
            <person name="Pandey R.P."/>
            <person name="Lee C.-M."/>
            <person name="Sim J.-S."/>
            <person name="Jeong J.-T."/>
            <person name="Choi B.-S."/>
            <person name="Jung M."/>
            <person name="Ginzburg D."/>
            <person name="Zhao K."/>
            <person name="Won S.Y."/>
            <person name="Oh T.-J."/>
            <person name="Yu Y."/>
            <person name="Kim N.-H."/>
            <person name="Lee O.R."/>
            <person name="Lee T.-H."/>
            <person name="Bashyal P."/>
            <person name="Kim T.-S."/>
            <person name="Lee W.-H."/>
            <person name="Kawkins C."/>
            <person name="Kim C.-K."/>
            <person name="Kim J.S."/>
            <person name="Ahn B.O."/>
            <person name="Rhee S.Y."/>
            <person name="Sohng J.K."/>
        </authorList>
    </citation>
    <scope>NUCLEOTIDE SEQUENCE</scope>
    <source>
        <tissue evidence="1">Leaf</tissue>
    </source>
</reference>
<sequence>MTVAGGGFDDDFRCGLKCMCVLEKEKEEEEDEVKRVGWVTGEKIK</sequence>
<protein>
    <submittedName>
        <fullName evidence="1">Uncharacterized protein</fullName>
    </submittedName>
</protein>